<feature type="transmembrane region" description="Helical" evidence="7">
    <location>
        <begin position="37"/>
        <end position="56"/>
    </location>
</feature>
<keyword evidence="9" id="KW-1185">Reference proteome</keyword>
<accession>A0ABX7N8K1</accession>
<dbReference type="Pfam" id="PF13520">
    <property type="entry name" value="AA_permease_2"/>
    <property type="match status" value="1"/>
</dbReference>
<evidence type="ECO:0000256" key="6">
    <source>
        <dbReference type="SAM" id="MobiDB-lite"/>
    </source>
</evidence>
<evidence type="ECO:0000256" key="1">
    <source>
        <dbReference type="ARBA" id="ARBA00004141"/>
    </source>
</evidence>
<keyword evidence="4 7" id="KW-1133">Transmembrane helix</keyword>
<evidence type="ECO:0000313" key="8">
    <source>
        <dbReference type="EMBL" id="QSQ15095.1"/>
    </source>
</evidence>
<feature type="compositionally biased region" description="Low complexity" evidence="6">
    <location>
        <begin position="482"/>
        <end position="493"/>
    </location>
</feature>
<dbReference type="PIRSF" id="PIRSF006060">
    <property type="entry name" value="AA_transporter"/>
    <property type="match status" value="1"/>
</dbReference>
<evidence type="ECO:0000256" key="4">
    <source>
        <dbReference type="ARBA" id="ARBA00022989"/>
    </source>
</evidence>
<dbReference type="RefSeq" id="WP_206716835.1">
    <property type="nucleotide sequence ID" value="NZ_CP071091.1"/>
</dbReference>
<feature type="transmembrane region" description="Helical" evidence="7">
    <location>
        <begin position="443"/>
        <end position="461"/>
    </location>
</feature>
<feature type="transmembrane region" description="Helical" evidence="7">
    <location>
        <begin position="356"/>
        <end position="372"/>
    </location>
</feature>
<feature type="transmembrane region" description="Helical" evidence="7">
    <location>
        <begin position="378"/>
        <end position="398"/>
    </location>
</feature>
<feature type="region of interest" description="Disordered" evidence="6">
    <location>
        <begin position="473"/>
        <end position="493"/>
    </location>
</feature>
<gene>
    <name evidence="8" type="ORF">JY572_03130</name>
</gene>
<feature type="transmembrane region" description="Helical" evidence="7">
    <location>
        <begin position="255"/>
        <end position="277"/>
    </location>
</feature>
<dbReference type="PANTHER" id="PTHR45649:SF26">
    <property type="entry name" value="OS04G0435100 PROTEIN"/>
    <property type="match status" value="1"/>
</dbReference>
<dbReference type="PANTHER" id="PTHR45649">
    <property type="entry name" value="AMINO-ACID PERMEASE BAT1"/>
    <property type="match status" value="1"/>
</dbReference>
<dbReference type="EMBL" id="CP071091">
    <property type="protein sequence ID" value="QSQ15095.1"/>
    <property type="molecule type" value="Genomic_DNA"/>
</dbReference>
<evidence type="ECO:0000256" key="7">
    <source>
        <dbReference type="SAM" id="Phobius"/>
    </source>
</evidence>
<feature type="transmembrane region" description="Helical" evidence="7">
    <location>
        <begin position="152"/>
        <end position="172"/>
    </location>
</feature>
<feature type="transmembrane region" description="Helical" evidence="7">
    <location>
        <begin position="419"/>
        <end position="437"/>
    </location>
</feature>
<keyword evidence="5 7" id="KW-0472">Membrane</keyword>
<feature type="transmembrane region" description="Helical" evidence="7">
    <location>
        <begin position="297"/>
        <end position="319"/>
    </location>
</feature>
<feature type="transmembrane region" description="Helical" evidence="7">
    <location>
        <begin position="68"/>
        <end position="88"/>
    </location>
</feature>
<sequence length="493" mass="52304">MANPPDAERQLEEDAAQLQRLGYAQQLLRGMGGFSNFAVSFSIISILTGAVTLYGHGLRFGGPLVMGVGWPLVAVMTLAVAASLAQLASSFPTAGALYHWAAMLGGPRVGFFTAWLNTLGQFAITAGIDYGLAEFLSDMLVGSRERSTVMPLYAAILLSHAVLNHVGVRVVAWLNDFSAWYHVVGVAVLIGALAAFAPKQDAAFLLTRFSSETPLYAYGFLIGLLQAQWTFTGYDASAHVSEETRDPTRNAPWGIFLSVAVSAVVGYLLLGAVTLAIQDLPATAAAANPFLHVLAHSLGPALGGALVWVAIGAMWFCGLSSVTSNSRMLFAFARDNGLPASRWLARVSPRFKSPSVAVWVSVAAALLVALWSQAYAAMVALSTLALYASYALPIWVGFRTRRAGTWSHRGPWDLGRASSFINAVALGWCAVVMVLFVLPPNQLAGYTFAGALVLLGLYWGLVQRHTFTGPRVTLLRPPEPPATSAATSSPSSG</sequence>
<dbReference type="Proteomes" id="UP000663090">
    <property type="component" value="Chromosome"/>
</dbReference>
<comment type="subcellular location">
    <subcellularLocation>
        <location evidence="1">Membrane</location>
        <topology evidence="1">Multi-pass membrane protein</topology>
    </subcellularLocation>
</comment>
<protein>
    <submittedName>
        <fullName evidence="8">Amino acid permease</fullName>
    </submittedName>
</protein>
<feature type="transmembrane region" description="Helical" evidence="7">
    <location>
        <begin position="109"/>
        <end position="132"/>
    </location>
</feature>
<reference evidence="8 9" key="1">
    <citation type="submission" date="2021-02" db="EMBL/GenBank/DDBJ databases">
        <title>De Novo genome assembly of isolated myxobacteria.</title>
        <authorList>
            <person name="Stevens D.C."/>
        </authorList>
    </citation>
    <scope>NUCLEOTIDE SEQUENCE [LARGE SCALE GENOMIC DNA]</scope>
    <source>
        <strain evidence="8 9">SCHIC003</strain>
    </source>
</reference>
<evidence type="ECO:0000256" key="3">
    <source>
        <dbReference type="ARBA" id="ARBA00022692"/>
    </source>
</evidence>
<dbReference type="InterPro" id="IPR002293">
    <property type="entry name" value="AA/rel_permease1"/>
</dbReference>
<feature type="transmembrane region" description="Helical" evidence="7">
    <location>
        <begin position="216"/>
        <end position="234"/>
    </location>
</feature>
<dbReference type="Gene3D" id="1.20.1740.10">
    <property type="entry name" value="Amino acid/polyamine transporter I"/>
    <property type="match status" value="1"/>
</dbReference>
<evidence type="ECO:0000313" key="9">
    <source>
        <dbReference type="Proteomes" id="UP000663090"/>
    </source>
</evidence>
<proteinExistence type="predicted"/>
<evidence type="ECO:0000256" key="2">
    <source>
        <dbReference type="ARBA" id="ARBA00022448"/>
    </source>
</evidence>
<feature type="transmembrane region" description="Helical" evidence="7">
    <location>
        <begin position="179"/>
        <end position="196"/>
    </location>
</feature>
<evidence type="ECO:0000256" key="5">
    <source>
        <dbReference type="ARBA" id="ARBA00023136"/>
    </source>
</evidence>
<keyword evidence="2" id="KW-0813">Transport</keyword>
<name>A0ABX7N8K1_9BACT</name>
<organism evidence="8 9">
    <name type="scientific">Myxococcus landrumensis</name>
    <dbReference type="NCBI Taxonomy" id="2813577"/>
    <lineage>
        <taxon>Bacteria</taxon>
        <taxon>Pseudomonadati</taxon>
        <taxon>Myxococcota</taxon>
        <taxon>Myxococcia</taxon>
        <taxon>Myxococcales</taxon>
        <taxon>Cystobacterineae</taxon>
        <taxon>Myxococcaceae</taxon>
        <taxon>Myxococcus</taxon>
    </lineage>
</organism>
<keyword evidence="3 7" id="KW-0812">Transmembrane</keyword>